<dbReference type="PANTHER" id="PTHR32261:SF4">
    <property type="entry name" value="CALCIUM HOMEOSTASIS MODULATOR PROTEIN 6"/>
    <property type="match status" value="1"/>
</dbReference>
<evidence type="ECO:0000313" key="12">
    <source>
        <dbReference type="Proteomes" id="UP001460270"/>
    </source>
</evidence>
<evidence type="ECO:0000256" key="6">
    <source>
        <dbReference type="ARBA" id="ARBA00023065"/>
    </source>
</evidence>
<evidence type="ECO:0000256" key="10">
    <source>
        <dbReference type="SAM" id="Phobius"/>
    </source>
</evidence>
<evidence type="ECO:0000256" key="5">
    <source>
        <dbReference type="ARBA" id="ARBA00022989"/>
    </source>
</evidence>
<comment type="similarity">
    <text evidence="2">Belongs to the CALHM family.</text>
</comment>
<evidence type="ECO:0000256" key="7">
    <source>
        <dbReference type="ARBA" id="ARBA00023136"/>
    </source>
</evidence>
<dbReference type="GO" id="GO:0005886">
    <property type="term" value="C:plasma membrane"/>
    <property type="evidence" value="ECO:0007669"/>
    <property type="project" value="TreeGrafter"/>
</dbReference>
<evidence type="ECO:0000256" key="4">
    <source>
        <dbReference type="ARBA" id="ARBA00022692"/>
    </source>
</evidence>
<keyword evidence="12" id="KW-1185">Reference proteome</keyword>
<sequence length="384" mass="42851">MKPRRHSRFSLGSDRQTGRSYPCVVLPTEAEGNRRSSGRRGSHICRTHGARHRRVTIFELSHKALHSEMNPSPPHPVTVNSISGAAAGVFPNLHVIGWWKKLPRHGEEHADSTQARAITCDLLAQLIELRSSSSYSLRSQDLLLLSVPRARTELEQPGLWFGALVTAGGEQLFSSVVFKCPCNQLNFFYGLVFLLVPALALITLGFILSKKTWKLVTGLCQQKDKVCGSCYRVKSLVNVLFQISTFAFLAPSTWIAVALLNGVFVECAMTGTNMTLFNDHLCKGRKMEKQCVQELPTFPCGKDGQVPKDVRDEVLLTLRAESQIVGWLLIASIFLFYLSLTCLARCFSPVSYLQLKFWRLYTQEESSALDSYSAEHARNSPTVT</sequence>
<feature type="transmembrane region" description="Helical" evidence="10">
    <location>
        <begin position="187"/>
        <end position="208"/>
    </location>
</feature>
<evidence type="ECO:0000256" key="8">
    <source>
        <dbReference type="ARBA" id="ARBA00023303"/>
    </source>
</evidence>
<evidence type="ECO:0000256" key="3">
    <source>
        <dbReference type="ARBA" id="ARBA00022448"/>
    </source>
</evidence>
<evidence type="ECO:0000313" key="11">
    <source>
        <dbReference type="EMBL" id="KAK7886061.1"/>
    </source>
</evidence>
<feature type="region of interest" description="Disordered" evidence="9">
    <location>
        <begin position="1"/>
        <end position="20"/>
    </location>
</feature>
<keyword evidence="6" id="KW-0406">Ion transport</keyword>
<evidence type="ECO:0000256" key="2">
    <source>
        <dbReference type="ARBA" id="ARBA00008497"/>
    </source>
</evidence>
<dbReference type="GO" id="GO:0005261">
    <property type="term" value="F:monoatomic cation channel activity"/>
    <property type="evidence" value="ECO:0007669"/>
    <property type="project" value="TreeGrafter"/>
</dbReference>
<gene>
    <name evidence="11" type="ORF">WMY93_025682</name>
</gene>
<dbReference type="Proteomes" id="UP001460270">
    <property type="component" value="Unassembled WGS sequence"/>
</dbReference>
<keyword evidence="4 10" id="KW-0812">Transmembrane</keyword>
<feature type="transmembrane region" description="Helical" evidence="10">
    <location>
        <begin position="324"/>
        <end position="347"/>
    </location>
</feature>
<dbReference type="PANTHER" id="PTHR32261">
    <property type="entry name" value="CALCIUM HOMEOSTASIS MODULATOR PROTEIN"/>
    <property type="match status" value="1"/>
</dbReference>
<dbReference type="Pfam" id="PF14798">
    <property type="entry name" value="Ca_hom_mod"/>
    <property type="match status" value="1"/>
</dbReference>
<dbReference type="GO" id="GO:1904669">
    <property type="term" value="P:ATP export"/>
    <property type="evidence" value="ECO:0007669"/>
    <property type="project" value="UniProtKB-ARBA"/>
</dbReference>
<dbReference type="EMBL" id="JBBPFD010000019">
    <property type="protein sequence ID" value="KAK7886061.1"/>
    <property type="molecule type" value="Genomic_DNA"/>
</dbReference>
<protein>
    <submittedName>
        <fullName evidence="11">Uncharacterized protein</fullName>
    </submittedName>
</protein>
<evidence type="ECO:0000256" key="1">
    <source>
        <dbReference type="ARBA" id="ARBA00004141"/>
    </source>
</evidence>
<keyword evidence="7 10" id="KW-0472">Membrane</keyword>
<dbReference type="AlphaFoldDB" id="A0AAW0N5M6"/>
<name>A0AAW0N5M6_9GOBI</name>
<comment type="subcellular location">
    <subcellularLocation>
        <location evidence="1">Membrane</location>
        <topology evidence="1">Multi-pass membrane protein</topology>
    </subcellularLocation>
</comment>
<keyword evidence="5 10" id="KW-1133">Transmembrane helix</keyword>
<dbReference type="InterPro" id="IPR029569">
    <property type="entry name" value="CALHM"/>
</dbReference>
<reference evidence="12" key="1">
    <citation type="submission" date="2024-04" db="EMBL/GenBank/DDBJ databases">
        <title>Salinicola lusitanus LLJ914,a marine bacterium isolated from the Okinawa Trough.</title>
        <authorList>
            <person name="Li J."/>
        </authorList>
    </citation>
    <scope>NUCLEOTIDE SEQUENCE [LARGE SCALE GENOMIC DNA]</scope>
</reference>
<keyword evidence="8" id="KW-0407">Ion channel</keyword>
<proteinExistence type="inferred from homology"/>
<comment type="caution">
    <text evidence="11">The sequence shown here is derived from an EMBL/GenBank/DDBJ whole genome shotgun (WGS) entry which is preliminary data.</text>
</comment>
<evidence type="ECO:0000256" key="9">
    <source>
        <dbReference type="SAM" id="MobiDB-lite"/>
    </source>
</evidence>
<organism evidence="11 12">
    <name type="scientific">Mugilogobius chulae</name>
    <name type="common">yellowstripe goby</name>
    <dbReference type="NCBI Taxonomy" id="88201"/>
    <lineage>
        <taxon>Eukaryota</taxon>
        <taxon>Metazoa</taxon>
        <taxon>Chordata</taxon>
        <taxon>Craniata</taxon>
        <taxon>Vertebrata</taxon>
        <taxon>Euteleostomi</taxon>
        <taxon>Actinopterygii</taxon>
        <taxon>Neopterygii</taxon>
        <taxon>Teleostei</taxon>
        <taxon>Neoteleostei</taxon>
        <taxon>Acanthomorphata</taxon>
        <taxon>Gobiaria</taxon>
        <taxon>Gobiiformes</taxon>
        <taxon>Gobioidei</taxon>
        <taxon>Gobiidae</taxon>
        <taxon>Gobionellinae</taxon>
        <taxon>Mugilogobius</taxon>
    </lineage>
</organism>
<keyword evidence="3" id="KW-0813">Transport</keyword>
<accession>A0AAW0N5M6</accession>
<feature type="transmembrane region" description="Helical" evidence="10">
    <location>
        <begin position="239"/>
        <end position="264"/>
    </location>
</feature>